<dbReference type="AlphaFoldDB" id="A0AAU8NK10"/>
<dbReference type="RefSeq" id="WP_366295406.1">
    <property type="nucleotide sequence ID" value="NZ_CP159992.1"/>
</dbReference>
<organism evidence="2">
    <name type="scientific">Paenibacillus sp. AN1007</name>
    <dbReference type="NCBI Taxonomy" id="3151385"/>
    <lineage>
        <taxon>Bacteria</taxon>
        <taxon>Bacillati</taxon>
        <taxon>Bacillota</taxon>
        <taxon>Bacilli</taxon>
        <taxon>Bacillales</taxon>
        <taxon>Paenibacillaceae</taxon>
        <taxon>Paenibacillus</taxon>
    </lineage>
</organism>
<keyword evidence="1" id="KW-0732">Signal</keyword>
<proteinExistence type="predicted"/>
<reference evidence="2" key="1">
    <citation type="submission" date="2024-05" db="EMBL/GenBank/DDBJ databases">
        <title>Draft genome assemblies of 36 bacteria isolated from hibernating arctic ground squirrels.</title>
        <authorList>
            <person name="McKee H."/>
            <person name="Mullen L."/>
            <person name="Drown D.M."/>
            <person name="Duddleston K.N."/>
        </authorList>
    </citation>
    <scope>NUCLEOTIDE SEQUENCE</scope>
    <source>
        <strain evidence="2">AN1007</strain>
    </source>
</reference>
<accession>A0AAU8NK10</accession>
<name>A0AAU8NK10_9BACL</name>
<evidence type="ECO:0000313" key="2">
    <source>
        <dbReference type="EMBL" id="XCP96858.1"/>
    </source>
</evidence>
<feature type="signal peptide" evidence="1">
    <location>
        <begin position="1"/>
        <end position="28"/>
    </location>
</feature>
<feature type="chain" id="PRO_5044020691" evidence="1">
    <location>
        <begin position="29"/>
        <end position="90"/>
    </location>
</feature>
<evidence type="ECO:0000256" key="1">
    <source>
        <dbReference type="SAM" id="SignalP"/>
    </source>
</evidence>
<dbReference type="EMBL" id="CP159992">
    <property type="protein sequence ID" value="XCP96858.1"/>
    <property type="molecule type" value="Genomic_DNA"/>
</dbReference>
<protein>
    <submittedName>
        <fullName evidence="2">Uncharacterized protein</fullName>
    </submittedName>
</protein>
<gene>
    <name evidence="2" type="ORF">ABXS70_09205</name>
</gene>
<sequence>MNSFKKVSLLALLSFLLILGVGQSTIFAASVGDPLDNQKKVGLVMNLMMKISHMAEENGFEIIQVHSVGTLHGKRQEQILNLTSPVLNYA</sequence>